<name>A0A4U5R0G4_POPAL</name>
<evidence type="ECO:0000313" key="1">
    <source>
        <dbReference type="EMBL" id="TKS17008.1"/>
    </source>
</evidence>
<gene>
    <name evidence="1" type="ORF">D5086_0000018390</name>
</gene>
<accession>A0A4U5R0G4</accession>
<protein>
    <submittedName>
        <fullName evidence="1">Uncharacterized protein</fullName>
    </submittedName>
</protein>
<proteinExistence type="predicted"/>
<reference evidence="1" key="1">
    <citation type="submission" date="2018-10" db="EMBL/GenBank/DDBJ databases">
        <title>Population genomic analysis revealed the cold adaptation of white poplar.</title>
        <authorList>
            <person name="Liu Y.-J."/>
        </authorList>
    </citation>
    <scope>NUCLEOTIDE SEQUENCE [LARGE SCALE GENOMIC DNA]</scope>
    <source>
        <strain evidence="1">PAL-ZL1</strain>
    </source>
</reference>
<dbReference type="EMBL" id="RCHU01000045">
    <property type="protein sequence ID" value="TKS17008.1"/>
    <property type="molecule type" value="Genomic_DNA"/>
</dbReference>
<sequence length="129" mass="14328">MQWTAQTLQLCLVQIELTCSKSGTKLKLFLTFLSINYQKAGGGFSPIRVNNREVLSAPFPKPEDEFDLLIGDWNSQSRKTITTRGAASPNSQGTLNVTPKQTFIPTVPTAHDLPCYTINKCRTRKGILL</sequence>
<comment type="caution">
    <text evidence="1">The sequence shown here is derived from an EMBL/GenBank/DDBJ whole genome shotgun (WGS) entry which is preliminary data.</text>
</comment>
<organism evidence="1">
    <name type="scientific">Populus alba</name>
    <name type="common">White poplar</name>
    <dbReference type="NCBI Taxonomy" id="43335"/>
    <lineage>
        <taxon>Eukaryota</taxon>
        <taxon>Viridiplantae</taxon>
        <taxon>Streptophyta</taxon>
        <taxon>Embryophyta</taxon>
        <taxon>Tracheophyta</taxon>
        <taxon>Spermatophyta</taxon>
        <taxon>Magnoliopsida</taxon>
        <taxon>eudicotyledons</taxon>
        <taxon>Gunneridae</taxon>
        <taxon>Pentapetalae</taxon>
        <taxon>rosids</taxon>
        <taxon>fabids</taxon>
        <taxon>Malpighiales</taxon>
        <taxon>Salicaceae</taxon>
        <taxon>Saliceae</taxon>
        <taxon>Populus</taxon>
    </lineage>
</organism>
<dbReference type="STRING" id="43335.A0A4U5R0G4"/>
<dbReference type="AlphaFoldDB" id="A0A4U5R0G4"/>